<dbReference type="Gene3D" id="3.90.1150.10">
    <property type="entry name" value="Aspartate Aminotransferase, domain 1"/>
    <property type="match status" value="1"/>
</dbReference>
<dbReference type="AlphaFoldDB" id="A0A0A3XTY4"/>
<sequence length="364" mass="39733">MSRPVPNPGILDIAPYTPGKSPVAEPGRKVFKLSANETPFGPSPKAIEAFRNVAAHLEDYPEGTSRVLREAIGRSFGLDPNRIICGAGSDEILNLLAHTYLSHGDEAISTTHGFLVYPIATMAVGAKNVVAQETNHTCDVDAILKAVTPKTKLVWLANPNNPTGTYVPFDEVKRLRAGLPSHVLLVLDAAYSDYVSRNDYEMGIELVATTENTVVTHTFSKIHGLAALRVGWMFGPEHIIDAVNRIRGPFNVSTPAMYAAVAAIEDTAHQAMSKQFTETWRNWLSEEIGKLGLKVTPGVANFVLIHFPETGKTADEADAYLTKRGLVLRALKNYRLPHSLRMTIGTEEANRLVVEALRDFLAGK</sequence>
<dbReference type="GO" id="GO:0004400">
    <property type="term" value="F:histidinol-phosphate transaminase activity"/>
    <property type="evidence" value="ECO:0007669"/>
    <property type="project" value="UniProtKB-UniRule"/>
</dbReference>
<evidence type="ECO:0000256" key="7">
    <source>
        <dbReference type="ARBA" id="ARBA00022898"/>
    </source>
</evidence>
<evidence type="ECO:0000256" key="1">
    <source>
        <dbReference type="ARBA" id="ARBA00001933"/>
    </source>
</evidence>
<evidence type="ECO:0000313" key="11">
    <source>
        <dbReference type="EMBL" id="KGT77860.1"/>
    </source>
</evidence>
<feature type="modified residue" description="N6-(pyridoxal phosphate)lysine" evidence="9">
    <location>
        <position position="221"/>
    </location>
</feature>
<dbReference type="STRING" id="375.BKD09_RS07150"/>
<evidence type="ECO:0000259" key="10">
    <source>
        <dbReference type="Pfam" id="PF00155"/>
    </source>
</evidence>
<proteinExistence type="inferred from homology"/>
<reference evidence="12 14" key="2">
    <citation type="submission" date="2024-06" db="EMBL/GenBank/DDBJ databases">
        <title>Genomic Encyclopedia of Type Strains, Phase V (KMG-V): Genome sequencing to study the core and pangenomes of soil and plant-associated prokaryotes.</title>
        <authorList>
            <person name="Whitman W."/>
        </authorList>
    </citation>
    <scope>NUCLEOTIDE SEQUENCE [LARGE SCALE GENOMIC DNA]</scope>
    <source>
        <strain evidence="12 14">USDA 160</strain>
    </source>
</reference>
<evidence type="ECO:0000313" key="12">
    <source>
        <dbReference type="EMBL" id="MET4717817.1"/>
    </source>
</evidence>
<keyword evidence="9" id="KW-0368">Histidine biosynthesis</keyword>
<evidence type="ECO:0000313" key="13">
    <source>
        <dbReference type="Proteomes" id="UP000030377"/>
    </source>
</evidence>
<dbReference type="UniPathway" id="UPA00031">
    <property type="reaction ID" value="UER00012"/>
</dbReference>
<evidence type="ECO:0000256" key="3">
    <source>
        <dbReference type="ARBA" id="ARBA00007970"/>
    </source>
</evidence>
<dbReference type="InterPro" id="IPR050106">
    <property type="entry name" value="HistidinolP_aminotransfase"/>
</dbReference>
<dbReference type="InterPro" id="IPR015424">
    <property type="entry name" value="PyrdxlP-dep_Trfase"/>
</dbReference>
<gene>
    <name evidence="9" type="primary">hisC</name>
    <name evidence="12" type="ORF">ABIF63_001923</name>
    <name evidence="11" type="ORF">MA20_20430</name>
</gene>
<dbReference type="InterPro" id="IPR015421">
    <property type="entry name" value="PyrdxlP-dep_Trfase_major"/>
</dbReference>
<keyword evidence="6 9" id="KW-0808">Transferase</keyword>
<dbReference type="EMBL" id="JBEPTQ010000002">
    <property type="protein sequence ID" value="MET4717817.1"/>
    <property type="molecule type" value="Genomic_DNA"/>
</dbReference>
<evidence type="ECO:0000256" key="6">
    <source>
        <dbReference type="ARBA" id="ARBA00022679"/>
    </source>
</evidence>
<protein>
    <recommendedName>
        <fullName evidence="9">Histidinol-phosphate aminotransferase</fullName>
        <ecNumber evidence="9">2.6.1.9</ecNumber>
    </recommendedName>
    <alternativeName>
        <fullName evidence="9">Imidazole acetol-phosphate transaminase</fullName>
    </alternativeName>
</protein>
<keyword evidence="9" id="KW-0028">Amino-acid biosynthesis</keyword>
<evidence type="ECO:0000256" key="8">
    <source>
        <dbReference type="ARBA" id="ARBA00047481"/>
    </source>
</evidence>
<dbReference type="GO" id="GO:0000105">
    <property type="term" value="P:L-histidine biosynthetic process"/>
    <property type="evidence" value="ECO:0007669"/>
    <property type="project" value="UniProtKB-UniRule"/>
</dbReference>
<dbReference type="InterPro" id="IPR005861">
    <property type="entry name" value="HisP_aminotrans"/>
</dbReference>
<comment type="caution">
    <text evidence="11">The sequence shown here is derived from an EMBL/GenBank/DDBJ whole genome shotgun (WGS) entry which is preliminary data.</text>
</comment>
<comment type="pathway">
    <text evidence="2 9">Amino-acid biosynthesis; L-histidine biosynthesis; L-histidine from 5-phospho-alpha-D-ribose 1-diphosphate: step 7/9.</text>
</comment>
<comment type="subunit">
    <text evidence="4 9">Homodimer.</text>
</comment>
<dbReference type="EC" id="2.6.1.9" evidence="9"/>
<comment type="catalytic activity">
    <reaction evidence="8 9">
        <text>L-histidinol phosphate + 2-oxoglutarate = 3-(imidazol-4-yl)-2-oxopropyl phosphate + L-glutamate</text>
        <dbReference type="Rhea" id="RHEA:23744"/>
        <dbReference type="ChEBI" id="CHEBI:16810"/>
        <dbReference type="ChEBI" id="CHEBI:29985"/>
        <dbReference type="ChEBI" id="CHEBI:57766"/>
        <dbReference type="ChEBI" id="CHEBI:57980"/>
        <dbReference type="EC" id="2.6.1.9"/>
    </reaction>
</comment>
<evidence type="ECO:0000313" key="14">
    <source>
        <dbReference type="Proteomes" id="UP001549291"/>
    </source>
</evidence>
<keyword evidence="14" id="KW-1185">Reference proteome</keyword>
<comment type="similarity">
    <text evidence="3 9">Belongs to the class-II pyridoxal-phosphate-dependent aminotransferase family. Histidinol-phosphate aminotransferase subfamily.</text>
</comment>
<dbReference type="NCBIfam" id="TIGR01141">
    <property type="entry name" value="hisC"/>
    <property type="match status" value="1"/>
</dbReference>
<evidence type="ECO:0000256" key="4">
    <source>
        <dbReference type="ARBA" id="ARBA00011738"/>
    </source>
</evidence>
<dbReference type="Gene3D" id="3.40.640.10">
    <property type="entry name" value="Type I PLP-dependent aspartate aminotransferase-like (Major domain)"/>
    <property type="match status" value="1"/>
</dbReference>
<evidence type="ECO:0000256" key="5">
    <source>
        <dbReference type="ARBA" id="ARBA00022576"/>
    </source>
</evidence>
<dbReference type="Proteomes" id="UP000030377">
    <property type="component" value="Unassembled WGS sequence"/>
</dbReference>
<dbReference type="RefSeq" id="WP_028159251.1">
    <property type="nucleotide sequence ID" value="NZ_CP066351.1"/>
</dbReference>
<dbReference type="PANTHER" id="PTHR43643">
    <property type="entry name" value="HISTIDINOL-PHOSPHATE AMINOTRANSFERASE 2"/>
    <property type="match status" value="1"/>
</dbReference>
<dbReference type="Pfam" id="PF00155">
    <property type="entry name" value="Aminotran_1_2"/>
    <property type="match status" value="1"/>
</dbReference>
<dbReference type="Proteomes" id="UP001549291">
    <property type="component" value="Unassembled WGS sequence"/>
</dbReference>
<dbReference type="InterPro" id="IPR004839">
    <property type="entry name" value="Aminotransferase_I/II_large"/>
</dbReference>
<dbReference type="InterPro" id="IPR015422">
    <property type="entry name" value="PyrdxlP-dep_Trfase_small"/>
</dbReference>
<organism evidence="11 13">
    <name type="scientific">Bradyrhizobium japonicum</name>
    <dbReference type="NCBI Taxonomy" id="375"/>
    <lineage>
        <taxon>Bacteria</taxon>
        <taxon>Pseudomonadati</taxon>
        <taxon>Pseudomonadota</taxon>
        <taxon>Alphaproteobacteria</taxon>
        <taxon>Hyphomicrobiales</taxon>
        <taxon>Nitrobacteraceae</taxon>
        <taxon>Bradyrhizobium</taxon>
    </lineage>
</organism>
<reference evidence="11 13" key="1">
    <citation type="submission" date="2014-09" db="EMBL/GenBank/DDBJ databases">
        <title>Draft genome of Bradyrhizobium japonicum Is-34.</title>
        <authorList>
            <person name="Tsurumaru H."/>
            <person name="Yamakawa T."/>
            <person name="Hashimoto S."/>
            <person name="Okizaki K."/>
            <person name="Kanesaki Y."/>
            <person name="Yoshikawa H."/>
            <person name="Yajima S."/>
        </authorList>
    </citation>
    <scope>NUCLEOTIDE SEQUENCE [LARGE SCALE GENOMIC DNA]</scope>
    <source>
        <strain evidence="11 13">Is-34</strain>
    </source>
</reference>
<comment type="cofactor">
    <cofactor evidence="1 9">
        <name>pyridoxal 5'-phosphate</name>
        <dbReference type="ChEBI" id="CHEBI:597326"/>
    </cofactor>
</comment>
<dbReference type="HAMAP" id="MF_01023">
    <property type="entry name" value="HisC_aminotrans_2"/>
    <property type="match status" value="1"/>
</dbReference>
<feature type="domain" description="Aminotransferase class I/classII large" evidence="10">
    <location>
        <begin position="29"/>
        <end position="357"/>
    </location>
</feature>
<dbReference type="PANTHER" id="PTHR43643:SF3">
    <property type="entry name" value="HISTIDINOL-PHOSPHATE AMINOTRANSFERASE"/>
    <property type="match status" value="1"/>
</dbReference>
<dbReference type="CDD" id="cd00609">
    <property type="entry name" value="AAT_like"/>
    <property type="match status" value="1"/>
</dbReference>
<name>A0A0A3XTY4_BRAJP</name>
<dbReference type="eggNOG" id="COG0079">
    <property type="taxonomic scope" value="Bacteria"/>
</dbReference>
<keyword evidence="5 9" id="KW-0032">Aminotransferase</keyword>
<dbReference type="SUPFAM" id="SSF53383">
    <property type="entry name" value="PLP-dependent transferases"/>
    <property type="match status" value="1"/>
</dbReference>
<evidence type="ECO:0000256" key="2">
    <source>
        <dbReference type="ARBA" id="ARBA00005011"/>
    </source>
</evidence>
<keyword evidence="7 9" id="KW-0663">Pyridoxal phosphate</keyword>
<accession>A0A0A3XTY4</accession>
<dbReference type="GO" id="GO:0030170">
    <property type="term" value="F:pyridoxal phosphate binding"/>
    <property type="evidence" value="ECO:0007669"/>
    <property type="project" value="InterPro"/>
</dbReference>
<evidence type="ECO:0000256" key="9">
    <source>
        <dbReference type="HAMAP-Rule" id="MF_01023"/>
    </source>
</evidence>
<dbReference type="EMBL" id="JRPN01000018">
    <property type="protein sequence ID" value="KGT77860.1"/>
    <property type="molecule type" value="Genomic_DNA"/>
</dbReference>